<dbReference type="EMBL" id="LN831302">
    <property type="protein sequence ID" value="CQH54141.1"/>
    <property type="molecule type" value="Genomic_DNA"/>
</dbReference>
<organism evidence="2 3">
    <name type="scientific">Halobacterium hubeiense</name>
    <dbReference type="NCBI Taxonomy" id="1407499"/>
    <lineage>
        <taxon>Archaea</taxon>
        <taxon>Methanobacteriati</taxon>
        <taxon>Methanobacteriota</taxon>
        <taxon>Stenosarchaea group</taxon>
        <taxon>Halobacteria</taxon>
        <taxon>Halobacteriales</taxon>
        <taxon>Halobacteriaceae</taxon>
        <taxon>Halobacterium</taxon>
    </lineage>
</organism>
<dbReference type="InterPro" id="IPR055972">
    <property type="entry name" value="DUF7550"/>
</dbReference>
<accession>A0A0U5H274</accession>
<evidence type="ECO:0000313" key="2">
    <source>
        <dbReference type="EMBL" id="CQH54141.1"/>
    </source>
</evidence>
<dbReference type="RefSeq" id="WP_169793391.1">
    <property type="nucleotide sequence ID" value="NZ_CEML01000002.1"/>
</dbReference>
<sequence length="46" mass="4849">MTDDHAHDDSGRVTAPMQEFSTGQVGTGFLVLLVGLAVAYLVPAFL</sequence>
<keyword evidence="3" id="KW-1185">Reference proteome</keyword>
<keyword evidence="1" id="KW-1133">Transmembrane helix</keyword>
<dbReference type="Proteomes" id="UP000066737">
    <property type="component" value="Chromosome I"/>
</dbReference>
<dbReference type="AlphaFoldDB" id="A0A0U5H274"/>
<reference evidence="3" key="1">
    <citation type="journal article" date="2016" name="Environ. Microbiol.">
        <title>The complete genome of a viable archaeum isolated from 123-million-year-old rock salt.</title>
        <authorList>
            <person name="Jaakkola S.T."/>
            <person name="Pfeiffer F."/>
            <person name="Ravantti J.J."/>
            <person name="Guo Q."/>
            <person name="Liu Y."/>
            <person name="Chen X."/>
            <person name="Ma H."/>
            <person name="Yang C."/>
            <person name="Oksanen H.M."/>
            <person name="Bamford D.H."/>
        </authorList>
    </citation>
    <scope>NUCLEOTIDE SEQUENCE</scope>
    <source>
        <strain evidence="3">JI20-1</strain>
    </source>
</reference>
<keyword evidence="1" id="KW-0472">Membrane</keyword>
<name>A0A0U5H274_9EURY</name>
<proteinExistence type="predicted"/>
<dbReference type="STRING" id="1407499.HHUB_2050"/>
<evidence type="ECO:0000256" key="1">
    <source>
        <dbReference type="SAM" id="Phobius"/>
    </source>
</evidence>
<dbReference type="Pfam" id="PF24418">
    <property type="entry name" value="DUF7550"/>
    <property type="match status" value="1"/>
</dbReference>
<keyword evidence="1" id="KW-0812">Transmembrane</keyword>
<evidence type="ECO:0000313" key="3">
    <source>
        <dbReference type="Proteomes" id="UP000066737"/>
    </source>
</evidence>
<protein>
    <submittedName>
        <fullName evidence="2">Uncharacterized protein</fullName>
    </submittedName>
</protein>
<gene>
    <name evidence="2" type="ORF">HHUB_2050</name>
</gene>
<feature type="transmembrane region" description="Helical" evidence="1">
    <location>
        <begin position="20"/>
        <end position="42"/>
    </location>
</feature>
<dbReference type="KEGG" id="hhb:Hhub_2050"/>
<dbReference type="GeneID" id="91109528"/>